<dbReference type="Proteomes" id="UP000664991">
    <property type="component" value="Unassembled WGS sequence"/>
</dbReference>
<dbReference type="EMBL" id="JAEMGP010000002">
    <property type="protein sequence ID" value="KAG5214317.1"/>
    <property type="molecule type" value="Genomic_DNA"/>
</dbReference>
<protein>
    <submittedName>
        <fullName evidence="2">Uncharacterized protein</fullName>
    </submittedName>
</protein>
<evidence type="ECO:0000313" key="3">
    <source>
        <dbReference type="Proteomes" id="UP000664991"/>
    </source>
</evidence>
<reference evidence="2 3" key="1">
    <citation type="submission" date="2020-12" db="EMBL/GenBank/DDBJ databases">
        <title>De novo assembly of Tibetan sheep genome.</title>
        <authorList>
            <person name="Li X."/>
        </authorList>
    </citation>
    <scope>NUCLEOTIDE SEQUENCE [LARGE SCALE GENOMIC DNA]</scope>
    <source>
        <tissue evidence="2">Heart</tissue>
    </source>
</reference>
<feature type="compositionally biased region" description="Polar residues" evidence="1">
    <location>
        <begin position="51"/>
        <end position="66"/>
    </location>
</feature>
<dbReference type="AlphaFoldDB" id="A0A836AMX8"/>
<organism evidence="2 3">
    <name type="scientific">Ovis aries</name>
    <name type="common">Sheep</name>
    <dbReference type="NCBI Taxonomy" id="9940"/>
    <lineage>
        <taxon>Eukaryota</taxon>
        <taxon>Metazoa</taxon>
        <taxon>Chordata</taxon>
        <taxon>Craniata</taxon>
        <taxon>Vertebrata</taxon>
        <taxon>Euteleostomi</taxon>
        <taxon>Mammalia</taxon>
        <taxon>Eutheria</taxon>
        <taxon>Laurasiatheria</taxon>
        <taxon>Artiodactyla</taxon>
        <taxon>Ruminantia</taxon>
        <taxon>Pecora</taxon>
        <taxon>Bovidae</taxon>
        <taxon>Caprinae</taxon>
        <taxon>Ovis</taxon>
    </lineage>
</organism>
<proteinExistence type="predicted"/>
<name>A0A836AMX8_SHEEP</name>
<sequence>MAAPVAPPPLTDFKPGTAAAAASARLRSPPPLPGRDEARNGRSPRAPTSERLATSTSQPTSSSCLYRQNGGGGER</sequence>
<feature type="compositionally biased region" description="Pro residues" evidence="1">
    <location>
        <begin position="1"/>
        <end position="10"/>
    </location>
</feature>
<feature type="compositionally biased region" description="Low complexity" evidence="1">
    <location>
        <begin position="18"/>
        <end position="27"/>
    </location>
</feature>
<feature type="region of interest" description="Disordered" evidence="1">
    <location>
        <begin position="1"/>
        <end position="75"/>
    </location>
</feature>
<accession>A0A836AMX8</accession>
<gene>
    <name evidence="2" type="ORF">JEQ12_010103</name>
</gene>
<evidence type="ECO:0000256" key="1">
    <source>
        <dbReference type="SAM" id="MobiDB-lite"/>
    </source>
</evidence>
<comment type="caution">
    <text evidence="2">The sequence shown here is derived from an EMBL/GenBank/DDBJ whole genome shotgun (WGS) entry which is preliminary data.</text>
</comment>
<evidence type="ECO:0000313" key="2">
    <source>
        <dbReference type="EMBL" id="KAG5214317.1"/>
    </source>
</evidence>